<dbReference type="InterPro" id="IPR046634">
    <property type="entry name" value="DUF6746"/>
</dbReference>
<evidence type="ECO:0000313" key="3">
    <source>
        <dbReference type="Proteomes" id="UP001222275"/>
    </source>
</evidence>
<name>A0ABY8CCC1_9GAMM</name>
<evidence type="ECO:0000313" key="2">
    <source>
        <dbReference type="EMBL" id="WEJ62437.1"/>
    </source>
</evidence>
<keyword evidence="1" id="KW-0732">Signal</keyword>
<evidence type="ECO:0008006" key="4">
    <source>
        <dbReference type="Google" id="ProtNLM"/>
    </source>
</evidence>
<organism evidence="2 3">
    <name type="scientific">Thiomicrorhabdus lithotrophica</name>
    <dbReference type="NCBI Taxonomy" id="2949997"/>
    <lineage>
        <taxon>Bacteria</taxon>
        <taxon>Pseudomonadati</taxon>
        <taxon>Pseudomonadota</taxon>
        <taxon>Gammaproteobacteria</taxon>
        <taxon>Thiotrichales</taxon>
        <taxon>Piscirickettsiaceae</taxon>
        <taxon>Thiomicrorhabdus</taxon>
    </lineage>
</organism>
<feature type="chain" id="PRO_5045544288" description="Soluble cytochrome b562" evidence="1">
    <location>
        <begin position="23"/>
        <end position="123"/>
    </location>
</feature>
<sequence length="123" mass="13858">MRKLFKLTIVGALLSMNTFVFASESSHFKGGKVENLSEAVQAFSEQNKKFAAIIEKGSIELKEMGDIHQMTYSMENALRKIKAEVAEMEVLLEEVHEASEHGEKQKVLKEGQKYLEKAQTLVP</sequence>
<gene>
    <name evidence="2" type="ORF">NR989_10535</name>
</gene>
<dbReference type="RefSeq" id="WP_275594694.1">
    <property type="nucleotide sequence ID" value="NZ_CP102381.1"/>
</dbReference>
<keyword evidence="3" id="KW-1185">Reference proteome</keyword>
<reference evidence="2 3" key="1">
    <citation type="submission" date="2022-06" db="EMBL/GenBank/DDBJ databases">
        <title>Thiomicrohabdus sp. nov, an obligately chemolithoautotrophic, sulfur-oxidizing bacterium isolated from beach of Guanyin Mountain. Amoy.</title>
        <authorList>
            <person name="Zhu H."/>
        </authorList>
    </citation>
    <scope>NUCLEOTIDE SEQUENCE [LARGE SCALE GENOMIC DNA]</scope>
    <source>
        <strain evidence="2 3">XGS-01</strain>
    </source>
</reference>
<dbReference type="Proteomes" id="UP001222275">
    <property type="component" value="Chromosome"/>
</dbReference>
<accession>A0ABY8CCC1</accession>
<protein>
    <recommendedName>
        <fullName evidence="4">Soluble cytochrome b562</fullName>
    </recommendedName>
</protein>
<proteinExistence type="predicted"/>
<evidence type="ECO:0000256" key="1">
    <source>
        <dbReference type="SAM" id="SignalP"/>
    </source>
</evidence>
<feature type="signal peptide" evidence="1">
    <location>
        <begin position="1"/>
        <end position="22"/>
    </location>
</feature>
<dbReference type="EMBL" id="CP102381">
    <property type="protein sequence ID" value="WEJ62437.1"/>
    <property type="molecule type" value="Genomic_DNA"/>
</dbReference>
<dbReference type="Pfam" id="PF20531">
    <property type="entry name" value="DUF6746"/>
    <property type="match status" value="1"/>
</dbReference>